<accession>A0A517Z235</accession>
<evidence type="ECO:0000313" key="2">
    <source>
        <dbReference type="EMBL" id="QDU36518.1"/>
    </source>
</evidence>
<protein>
    <recommendedName>
        <fullName evidence="1">Ice-binding protein C-terminal domain-containing protein</fullName>
    </recommendedName>
</protein>
<sequence length="373" mass="38985">MRYTIILAMAGQIASVAAVSHGGMIRYRIDLEVTKAFAGLAIGDTGALYVEHADDLIDQKTSGVFHQHIGWYGHPDGPTPVEMLWDFGDNTAAQSQTGFITINANPLLSEFNYSLTALTGGSDTIVKGAFAPLTHSPSNNMFMRDFDKTALSGDDLVAPVFADYDTLNGALAFVGNSTFVGYKATGITPISDADFAAQLIAGSPASLLQPISTSVSPFDISFDYQFDVGAVGSGATLQVLLDGNLLQTINASAAGILQTTTFQVSQASLLGQSALNLEFRFDGSAGSTLLLDNLDVTGSDLLNGDFQTQSLAAWGTGGPGAVSVAAVTSSSSSTAVVPEPSSLTMMLTLIGLAAGVRRRKRSFLWRSPSSDDQ</sequence>
<evidence type="ECO:0000259" key="1">
    <source>
        <dbReference type="Pfam" id="PF07589"/>
    </source>
</evidence>
<dbReference type="RefSeq" id="WP_197444069.1">
    <property type="nucleotide sequence ID" value="NZ_CP036275.1"/>
</dbReference>
<organism evidence="2 3">
    <name type="scientific">Maioricimonas rarisocia</name>
    <dbReference type="NCBI Taxonomy" id="2528026"/>
    <lineage>
        <taxon>Bacteria</taxon>
        <taxon>Pseudomonadati</taxon>
        <taxon>Planctomycetota</taxon>
        <taxon>Planctomycetia</taxon>
        <taxon>Planctomycetales</taxon>
        <taxon>Planctomycetaceae</taxon>
        <taxon>Maioricimonas</taxon>
    </lineage>
</organism>
<dbReference type="Pfam" id="PF07589">
    <property type="entry name" value="PEP-CTERM"/>
    <property type="match status" value="1"/>
</dbReference>
<dbReference type="AlphaFoldDB" id="A0A517Z235"/>
<name>A0A517Z235_9PLAN</name>
<dbReference type="Proteomes" id="UP000320496">
    <property type="component" value="Chromosome"/>
</dbReference>
<feature type="domain" description="Ice-binding protein C-terminal" evidence="1">
    <location>
        <begin position="337"/>
        <end position="359"/>
    </location>
</feature>
<reference evidence="2 3" key="1">
    <citation type="submission" date="2019-02" db="EMBL/GenBank/DDBJ databases">
        <title>Deep-cultivation of Planctomycetes and their phenomic and genomic characterization uncovers novel biology.</title>
        <authorList>
            <person name="Wiegand S."/>
            <person name="Jogler M."/>
            <person name="Boedeker C."/>
            <person name="Pinto D."/>
            <person name="Vollmers J."/>
            <person name="Rivas-Marin E."/>
            <person name="Kohn T."/>
            <person name="Peeters S.H."/>
            <person name="Heuer A."/>
            <person name="Rast P."/>
            <person name="Oberbeckmann S."/>
            <person name="Bunk B."/>
            <person name="Jeske O."/>
            <person name="Meyerdierks A."/>
            <person name="Storesund J.E."/>
            <person name="Kallscheuer N."/>
            <person name="Luecker S."/>
            <person name="Lage O.M."/>
            <person name="Pohl T."/>
            <person name="Merkel B.J."/>
            <person name="Hornburger P."/>
            <person name="Mueller R.-W."/>
            <person name="Bruemmer F."/>
            <person name="Labrenz M."/>
            <person name="Spormann A.M."/>
            <person name="Op den Camp H."/>
            <person name="Overmann J."/>
            <person name="Amann R."/>
            <person name="Jetten M.S.M."/>
            <person name="Mascher T."/>
            <person name="Medema M.H."/>
            <person name="Devos D.P."/>
            <person name="Kaster A.-K."/>
            <person name="Ovreas L."/>
            <person name="Rohde M."/>
            <person name="Galperin M.Y."/>
            <person name="Jogler C."/>
        </authorList>
    </citation>
    <scope>NUCLEOTIDE SEQUENCE [LARGE SCALE GENOMIC DNA]</scope>
    <source>
        <strain evidence="2 3">Mal4</strain>
    </source>
</reference>
<dbReference type="InterPro" id="IPR013424">
    <property type="entry name" value="Ice-binding_C"/>
</dbReference>
<dbReference type="KEGG" id="mri:Mal4_08040"/>
<gene>
    <name evidence="2" type="ORF">Mal4_08040</name>
</gene>
<proteinExistence type="predicted"/>
<keyword evidence="3" id="KW-1185">Reference proteome</keyword>
<dbReference type="EMBL" id="CP036275">
    <property type="protein sequence ID" value="QDU36518.1"/>
    <property type="molecule type" value="Genomic_DNA"/>
</dbReference>
<evidence type="ECO:0000313" key="3">
    <source>
        <dbReference type="Proteomes" id="UP000320496"/>
    </source>
</evidence>
<dbReference type="NCBIfam" id="TIGR02595">
    <property type="entry name" value="PEP_CTERM"/>
    <property type="match status" value="1"/>
</dbReference>